<proteinExistence type="predicted"/>
<evidence type="ECO:0000313" key="1">
    <source>
        <dbReference type="EMBL" id="GGK73315.1"/>
    </source>
</evidence>
<protein>
    <submittedName>
        <fullName evidence="1">Uncharacterized protein</fullName>
    </submittedName>
</protein>
<comment type="caution">
    <text evidence="1">The sequence shown here is derived from an EMBL/GenBank/DDBJ whole genome shotgun (WGS) entry which is preliminary data.</text>
</comment>
<reference evidence="1" key="1">
    <citation type="journal article" date="2014" name="Int. J. Syst. Evol. Microbiol.">
        <title>Complete genome sequence of Corynebacterium casei LMG S-19264T (=DSM 44701T), isolated from a smear-ripened cheese.</title>
        <authorList>
            <consortium name="US DOE Joint Genome Institute (JGI-PGF)"/>
            <person name="Walter F."/>
            <person name="Albersmeier A."/>
            <person name="Kalinowski J."/>
            <person name="Ruckert C."/>
        </authorList>
    </citation>
    <scope>NUCLEOTIDE SEQUENCE</scope>
    <source>
        <strain evidence="1">JCM 19018</strain>
    </source>
</reference>
<accession>A0A830F0L9</accession>
<organism evidence="1 2">
    <name type="scientific">Haloarcula sebkhae</name>
    <dbReference type="NCBI Taxonomy" id="932660"/>
    <lineage>
        <taxon>Archaea</taxon>
        <taxon>Methanobacteriati</taxon>
        <taxon>Methanobacteriota</taxon>
        <taxon>Stenosarchaea group</taxon>
        <taxon>Halobacteria</taxon>
        <taxon>Halobacteriales</taxon>
        <taxon>Haloarculaceae</taxon>
        <taxon>Haloarcula</taxon>
    </lineage>
</organism>
<sequence>MSGSVGVLSSVSTIEAIDGGKPEEIRPIHSDRWYVPGSVVYDSAVRMWRGTALSQNQSRRHQQYSYSEQLFDYTNVSLLSYQQLYGQSNVWVSRTNCVLILHEVYDGGLSSISM</sequence>
<dbReference type="Proteomes" id="UP000614221">
    <property type="component" value="Unassembled WGS sequence"/>
</dbReference>
<reference evidence="1" key="2">
    <citation type="submission" date="2020-09" db="EMBL/GenBank/DDBJ databases">
        <authorList>
            <person name="Sun Q."/>
            <person name="Ohkuma M."/>
        </authorList>
    </citation>
    <scope>NUCLEOTIDE SEQUENCE</scope>
    <source>
        <strain evidence="1">JCM 19018</strain>
    </source>
</reference>
<gene>
    <name evidence="1" type="ORF">GCM10009067_26980</name>
</gene>
<dbReference type="AlphaFoldDB" id="A0A830F0L9"/>
<evidence type="ECO:0000313" key="2">
    <source>
        <dbReference type="Proteomes" id="UP000614221"/>
    </source>
</evidence>
<name>A0A830F0L9_9EURY</name>
<dbReference type="EMBL" id="BMPD01000004">
    <property type="protein sequence ID" value="GGK73315.1"/>
    <property type="molecule type" value="Genomic_DNA"/>
</dbReference>